<feature type="domain" description="NAD(P)-binding" evidence="7">
    <location>
        <begin position="9"/>
        <end position="154"/>
    </location>
</feature>
<evidence type="ECO:0000256" key="3">
    <source>
        <dbReference type="ARBA" id="ARBA00022787"/>
    </source>
</evidence>
<name>A0A3M2S9N2_9HYPO</name>
<keyword evidence="3" id="KW-1000">Mitochondrion outer membrane</keyword>
<dbReference type="Gene3D" id="3.40.50.720">
    <property type="entry name" value="NAD(P)-binding Rossmann-like Domain"/>
    <property type="match status" value="1"/>
</dbReference>
<dbReference type="FunFam" id="3.40.50.720:FF:000366">
    <property type="entry name" value="Protein FMP52, mitochondrial"/>
    <property type="match status" value="1"/>
</dbReference>
<dbReference type="GO" id="GO:0051170">
    <property type="term" value="P:import into nucleus"/>
    <property type="evidence" value="ECO:0007669"/>
    <property type="project" value="TreeGrafter"/>
</dbReference>
<evidence type="ECO:0000256" key="2">
    <source>
        <dbReference type="ARBA" id="ARBA00006617"/>
    </source>
</evidence>
<dbReference type="OrthoDB" id="430436at2759"/>
<dbReference type="STRING" id="2010991.A0A3M2S9N2"/>
<dbReference type="PANTHER" id="PTHR14097:SF7">
    <property type="entry name" value="OXIDOREDUCTASE HTATIP2"/>
    <property type="match status" value="1"/>
</dbReference>
<comment type="similarity">
    <text evidence="2">Belongs to the FMP52 family.</text>
</comment>
<keyword evidence="9" id="KW-1185">Reference proteome</keyword>
<evidence type="ECO:0000256" key="4">
    <source>
        <dbReference type="ARBA" id="ARBA00022946"/>
    </source>
</evidence>
<evidence type="ECO:0000313" key="8">
    <source>
        <dbReference type="EMBL" id="RMJ14274.1"/>
    </source>
</evidence>
<keyword evidence="5" id="KW-0496">Mitochondrion</keyword>
<dbReference type="InterPro" id="IPR036291">
    <property type="entry name" value="NAD(P)-bd_dom_sf"/>
</dbReference>
<keyword evidence="6" id="KW-0472">Membrane</keyword>
<comment type="subcellular location">
    <subcellularLocation>
        <location evidence="1">Mitochondrion outer membrane</location>
        <topology evidence="1">Peripheral membrane protein</topology>
    </subcellularLocation>
</comment>
<dbReference type="Pfam" id="PF13460">
    <property type="entry name" value="NAD_binding_10"/>
    <property type="match status" value="1"/>
</dbReference>
<dbReference type="InterPro" id="IPR016040">
    <property type="entry name" value="NAD(P)-bd_dom"/>
</dbReference>
<dbReference type="SUPFAM" id="SSF51735">
    <property type="entry name" value="NAD(P)-binding Rossmann-fold domains"/>
    <property type="match status" value="1"/>
</dbReference>
<dbReference type="PANTHER" id="PTHR14097">
    <property type="entry name" value="OXIDOREDUCTASE HTATIP2"/>
    <property type="match status" value="1"/>
</dbReference>
<proteinExistence type="inferred from homology"/>
<evidence type="ECO:0000256" key="5">
    <source>
        <dbReference type="ARBA" id="ARBA00023128"/>
    </source>
</evidence>
<sequence>MAKSAVVIGSTGLVGSNILSMALASGFVHTVTTISRRLPKTTDSALNSVVDKNTDNWGTTLSELKPPPDIVCSALGTTRTAAGGLANQGKIDRDLNINLVHVAKTAGTNTYVFVSSGRTGGFLEKWLTYLKMKAEVESAIKQAEFGTGIILKPGIILGQREVGRWAEGIAQNVVNGLGLLSSTLRDWLGQDAEVIARAAIKAAELAEEGKAPDRHWVLDGAEILRLGRAEGM</sequence>
<evidence type="ECO:0000256" key="6">
    <source>
        <dbReference type="ARBA" id="ARBA00023136"/>
    </source>
</evidence>
<gene>
    <name evidence="8" type="ORF">CDV36_006092</name>
</gene>
<protein>
    <recommendedName>
        <fullName evidence="7">NAD(P)-binding domain-containing protein</fullName>
    </recommendedName>
</protein>
<evidence type="ECO:0000259" key="7">
    <source>
        <dbReference type="Pfam" id="PF13460"/>
    </source>
</evidence>
<accession>A0A3M2S9N2</accession>
<dbReference type="EMBL" id="NKUJ01000089">
    <property type="protein sequence ID" value="RMJ14274.1"/>
    <property type="molecule type" value="Genomic_DNA"/>
</dbReference>
<reference evidence="8 9" key="1">
    <citation type="submission" date="2017-06" db="EMBL/GenBank/DDBJ databases">
        <title>Comparative genomic analysis of Ambrosia Fusariam Clade fungi.</title>
        <authorList>
            <person name="Stajich J.E."/>
            <person name="Carrillo J."/>
            <person name="Kijimoto T."/>
            <person name="Eskalen A."/>
            <person name="O'Donnell K."/>
            <person name="Kasson M."/>
        </authorList>
    </citation>
    <scope>NUCLEOTIDE SEQUENCE [LARGE SCALE GENOMIC DNA]</scope>
    <source>
        <strain evidence="8">UCR3666</strain>
    </source>
</reference>
<evidence type="ECO:0000313" key="9">
    <source>
        <dbReference type="Proteomes" id="UP000277212"/>
    </source>
</evidence>
<organism evidence="8 9">
    <name type="scientific">Fusarium kuroshium</name>
    <dbReference type="NCBI Taxonomy" id="2010991"/>
    <lineage>
        <taxon>Eukaryota</taxon>
        <taxon>Fungi</taxon>
        <taxon>Dikarya</taxon>
        <taxon>Ascomycota</taxon>
        <taxon>Pezizomycotina</taxon>
        <taxon>Sordariomycetes</taxon>
        <taxon>Hypocreomycetidae</taxon>
        <taxon>Hypocreales</taxon>
        <taxon>Nectriaceae</taxon>
        <taxon>Fusarium</taxon>
        <taxon>Fusarium solani species complex</taxon>
    </lineage>
</organism>
<dbReference type="GO" id="GO:0005741">
    <property type="term" value="C:mitochondrial outer membrane"/>
    <property type="evidence" value="ECO:0007669"/>
    <property type="project" value="UniProtKB-SubCell"/>
</dbReference>
<dbReference type="AlphaFoldDB" id="A0A3M2S9N2"/>
<evidence type="ECO:0000256" key="1">
    <source>
        <dbReference type="ARBA" id="ARBA00004450"/>
    </source>
</evidence>
<dbReference type="Proteomes" id="UP000277212">
    <property type="component" value="Unassembled WGS sequence"/>
</dbReference>
<keyword evidence="4" id="KW-0809">Transit peptide</keyword>
<comment type="caution">
    <text evidence="8">The sequence shown here is derived from an EMBL/GenBank/DDBJ whole genome shotgun (WGS) entry which is preliminary data.</text>
</comment>